<feature type="region of interest" description="Disordered" evidence="2">
    <location>
        <begin position="43"/>
        <end position="90"/>
    </location>
</feature>
<feature type="compositionally biased region" description="Low complexity" evidence="2">
    <location>
        <begin position="377"/>
        <end position="391"/>
    </location>
</feature>
<sequence>MKQLNTQKWILSTLLIAALGSQHYLSTSSVNVKPASSSITSGVFEMSSRTPADESSPSADAPSATTPPPAAAAPEVSGEQAPPPASDSTEASVVVCPAGYTCTRTQDTEVAQRDADAIRAETEAERIRRETSERRAAREARREAEEEARIAREEAADALREEKEDRFIEEVERLAESRSNSTLLSRFVSLLSRYKGISPAVANEAYRIHVESRMRDNSGDTSALRDLERLAGRVPSEFSQVKTSMNNLIQESYRNNIQTGLTESLANGADANSIQRLLSGVPSQYNRMTTDIAKQFATTEVQTINTQFQLADQLARQNKLQESLEVRQRAFESQSRLSETLRVYTTAAYNNGDSAFQAYVQRTFMPEIQALLSGIGTTTAGSTTADPSATSRNGMGRGGEQPASTLASPGNIGQSIGTPTIDSSNNLNNAIFGAPTTTPTGTRGGRGI</sequence>
<organism evidence="3 4">
    <name type="scientific">Pseudobdellovibrio exovorus JSS</name>
    <dbReference type="NCBI Taxonomy" id="1184267"/>
    <lineage>
        <taxon>Bacteria</taxon>
        <taxon>Pseudomonadati</taxon>
        <taxon>Bdellovibrionota</taxon>
        <taxon>Bdellovibrionia</taxon>
        <taxon>Bdellovibrionales</taxon>
        <taxon>Pseudobdellovibrionaceae</taxon>
        <taxon>Pseudobdellovibrio</taxon>
    </lineage>
</organism>
<dbReference type="AlphaFoldDB" id="M4V9V3"/>
<evidence type="ECO:0000256" key="1">
    <source>
        <dbReference type="SAM" id="Coils"/>
    </source>
</evidence>
<protein>
    <submittedName>
        <fullName evidence="3">Uncharacterized protein</fullName>
    </submittedName>
</protein>
<feature type="coiled-coil region" evidence="1">
    <location>
        <begin position="127"/>
        <end position="165"/>
    </location>
</feature>
<dbReference type="EMBL" id="CP003537">
    <property type="protein sequence ID" value="AGH94811.1"/>
    <property type="molecule type" value="Genomic_DNA"/>
</dbReference>
<keyword evidence="4" id="KW-1185">Reference proteome</keyword>
<evidence type="ECO:0000313" key="4">
    <source>
        <dbReference type="Proteomes" id="UP000012040"/>
    </source>
</evidence>
<evidence type="ECO:0000313" key="3">
    <source>
        <dbReference type="EMBL" id="AGH94811.1"/>
    </source>
</evidence>
<reference evidence="3 4" key="1">
    <citation type="journal article" date="2013" name="ISME J.">
        <title>By their genes ye shall know them: genomic signatures of predatory bacteria.</title>
        <authorList>
            <person name="Pasternak Z."/>
            <person name="Pietrokovski S."/>
            <person name="Rotem O."/>
            <person name="Gophna U."/>
            <person name="Lurie-Weinberger M.N."/>
            <person name="Jurkevitch E."/>
        </authorList>
    </citation>
    <scope>NUCLEOTIDE SEQUENCE [LARGE SCALE GENOMIC DNA]</scope>
    <source>
        <strain evidence="3 4">JSS</strain>
    </source>
</reference>
<keyword evidence="1" id="KW-0175">Coiled coil</keyword>
<dbReference type="STRING" id="1184267.A11Q_591"/>
<dbReference type="PATRIC" id="fig|1184267.3.peg.601"/>
<dbReference type="HOGENOM" id="CLU_610680_0_0_7"/>
<evidence type="ECO:0000256" key="2">
    <source>
        <dbReference type="SAM" id="MobiDB-lite"/>
    </source>
</evidence>
<feature type="compositionally biased region" description="Low complexity" evidence="2">
    <location>
        <begin position="53"/>
        <end position="64"/>
    </location>
</feature>
<proteinExistence type="predicted"/>
<name>M4V9V3_9BACT</name>
<feature type="region of interest" description="Disordered" evidence="2">
    <location>
        <begin position="377"/>
        <end position="448"/>
    </location>
</feature>
<gene>
    <name evidence="3" type="ORF">A11Q_591</name>
</gene>
<dbReference type="KEGG" id="bex:A11Q_591"/>
<dbReference type="Proteomes" id="UP000012040">
    <property type="component" value="Chromosome"/>
</dbReference>
<accession>M4V9V3</accession>
<feature type="compositionally biased region" description="Polar residues" evidence="2">
    <location>
        <begin position="402"/>
        <end position="429"/>
    </location>
</feature>
<dbReference type="RefSeq" id="WP_015469301.1">
    <property type="nucleotide sequence ID" value="NC_020813.1"/>
</dbReference>